<feature type="region of interest" description="Disordered" evidence="1">
    <location>
        <begin position="278"/>
        <end position="299"/>
    </location>
</feature>
<evidence type="ECO:0000256" key="1">
    <source>
        <dbReference type="SAM" id="MobiDB-lite"/>
    </source>
</evidence>
<gene>
    <name evidence="2" type="ORF">Acr_00g0052910</name>
</gene>
<sequence>MRCHAYGGVPTRLNAPREWSYGLSRAWRTAHALPRVQQGVHVLAHAERGTARAITRQKQGARAYTLKVERSHAAARVPRQCPISAEQILLLFERGKMAEHSLGSMILLSATNYAIWKPRMEDILFCKNLHDPLKNKGDKPVVMEEDEQEDNWANQTVHWTRGPSFRGKQEKRLRSRKKSLQGDCPKYKAHDQSSDTAATVVIADEDESDVLLTVSEDEKSDCVLDSGSAYHLCRDREGCSFDASGGTLRVSKENKEILWGKKTGGLYRLEESVQTGGATVRHGSSGISKKSGQGKQPLHRGYVRKSGQTRVVQPVQDVYREAQRKKTKSILRSCIEKGAVMPKHLGEKMQALQYGGAYTSVESGVAPLMSLSYLGCCLAVLWGSWIRCCQEGQLEDIGLPSSGLEGEIVESSPSG</sequence>
<evidence type="ECO:0000313" key="2">
    <source>
        <dbReference type="EMBL" id="GFS37590.1"/>
    </source>
</evidence>
<dbReference type="AlphaFoldDB" id="A0A7J0DL67"/>
<keyword evidence="3" id="KW-1185">Reference proteome</keyword>
<dbReference type="Proteomes" id="UP000585474">
    <property type="component" value="Unassembled WGS sequence"/>
</dbReference>
<evidence type="ECO:0000313" key="3">
    <source>
        <dbReference type="Proteomes" id="UP000585474"/>
    </source>
</evidence>
<accession>A0A7J0DL67</accession>
<feature type="compositionally biased region" description="Low complexity" evidence="1">
    <location>
        <begin position="283"/>
        <end position="296"/>
    </location>
</feature>
<dbReference type="EMBL" id="BJWL01000283">
    <property type="protein sequence ID" value="GFS37590.1"/>
    <property type="molecule type" value="Genomic_DNA"/>
</dbReference>
<proteinExistence type="predicted"/>
<reference evidence="3" key="1">
    <citation type="submission" date="2019-07" db="EMBL/GenBank/DDBJ databases">
        <title>De Novo Assembly of kiwifruit Actinidia rufa.</title>
        <authorList>
            <person name="Sugita-Konishi S."/>
            <person name="Sato K."/>
            <person name="Mori E."/>
            <person name="Abe Y."/>
            <person name="Kisaki G."/>
            <person name="Hamano K."/>
            <person name="Suezawa K."/>
            <person name="Otani M."/>
            <person name="Fukuda T."/>
            <person name="Manabe T."/>
            <person name="Gomi K."/>
            <person name="Tabuchi M."/>
            <person name="Akimitsu K."/>
            <person name="Kataoka I."/>
        </authorList>
    </citation>
    <scope>NUCLEOTIDE SEQUENCE [LARGE SCALE GENOMIC DNA]</scope>
    <source>
        <strain evidence="3">cv. Fuchu</strain>
    </source>
</reference>
<name>A0A7J0DL67_9ERIC</name>
<comment type="caution">
    <text evidence="2">The sequence shown here is derived from an EMBL/GenBank/DDBJ whole genome shotgun (WGS) entry which is preliminary data.</text>
</comment>
<organism evidence="2 3">
    <name type="scientific">Actinidia rufa</name>
    <dbReference type="NCBI Taxonomy" id="165716"/>
    <lineage>
        <taxon>Eukaryota</taxon>
        <taxon>Viridiplantae</taxon>
        <taxon>Streptophyta</taxon>
        <taxon>Embryophyta</taxon>
        <taxon>Tracheophyta</taxon>
        <taxon>Spermatophyta</taxon>
        <taxon>Magnoliopsida</taxon>
        <taxon>eudicotyledons</taxon>
        <taxon>Gunneridae</taxon>
        <taxon>Pentapetalae</taxon>
        <taxon>asterids</taxon>
        <taxon>Ericales</taxon>
        <taxon>Actinidiaceae</taxon>
        <taxon>Actinidia</taxon>
    </lineage>
</organism>
<protein>
    <submittedName>
        <fullName evidence="2">Uncharacterized protein</fullName>
    </submittedName>
</protein>